<keyword evidence="2" id="KW-1185">Reference proteome</keyword>
<dbReference type="Pfam" id="PF19457">
    <property type="entry name" value="DUF5994"/>
    <property type="match status" value="1"/>
</dbReference>
<dbReference type="OrthoDB" id="3785441at2"/>
<organism evidence="1 2">
    <name type="scientific">Amycolatopsis echigonensis</name>
    <dbReference type="NCBI Taxonomy" id="2576905"/>
    <lineage>
        <taxon>Bacteria</taxon>
        <taxon>Bacillati</taxon>
        <taxon>Actinomycetota</taxon>
        <taxon>Actinomycetes</taxon>
        <taxon>Pseudonocardiales</taxon>
        <taxon>Pseudonocardiaceae</taxon>
        <taxon>Amycolatopsis</taxon>
    </lineage>
</organism>
<name>A0A2N3WQJ3_9PSEU</name>
<accession>A0A2N3WQJ3</accession>
<dbReference type="EMBL" id="PJMY01000003">
    <property type="protein sequence ID" value="PKV96138.1"/>
    <property type="molecule type" value="Genomic_DNA"/>
</dbReference>
<dbReference type="RefSeq" id="WP_101439046.1">
    <property type="nucleotide sequence ID" value="NZ_PJMY01000003.1"/>
</dbReference>
<comment type="caution">
    <text evidence="1">The sequence shown here is derived from an EMBL/GenBank/DDBJ whole genome shotgun (WGS) entry which is preliminary data.</text>
</comment>
<dbReference type="Proteomes" id="UP000233750">
    <property type="component" value="Unassembled WGS sequence"/>
</dbReference>
<dbReference type="AlphaFoldDB" id="A0A2N3WQJ3"/>
<protein>
    <submittedName>
        <fullName evidence="1">Uncharacterized protein</fullName>
    </submittedName>
</protein>
<proteinExistence type="predicted"/>
<evidence type="ECO:0000313" key="1">
    <source>
        <dbReference type="EMBL" id="PKV96138.1"/>
    </source>
</evidence>
<reference evidence="1 2" key="1">
    <citation type="submission" date="2017-12" db="EMBL/GenBank/DDBJ databases">
        <title>Sequencing the genomes of 1000 Actinobacteria strains.</title>
        <authorList>
            <person name="Klenk H.-P."/>
        </authorList>
    </citation>
    <scope>NUCLEOTIDE SEQUENCE [LARGE SCALE GENOMIC DNA]</scope>
    <source>
        <strain evidence="1 2">DSM 45165</strain>
    </source>
</reference>
<evidence type="ECO:0000313" key="2">
    <source>
        <dbReference type="Proteomes" id="UP000233750"/>
    </source>
</evidence>
<dbReference type="InterPro" id="IPR046036">
    <property type="entry name" value="DUF5994"/>
</dbReference>
<gene>
    <name evidence="1" type="ORF">ATK30_7075</name>
</gene>
<sequence length="160" mass="16579">MTSAPPSGAASTVIEPAEVGTRLRLKQSGAVKGCFDGAWRPLSLDPVTEFSALVAALSRRSGPVDRIGFNPAAWGLAPAHLAHGPDLVRLSGFFGLQQHTVVVIGPRIRHLTLLVIPPETGDAAAERALAAASASDSFGTAEEILHGCGVLLPDRRSAES</sequence>